<evidence type="ECO:0000313" key="3">
    <source>
        <dbReference type="Proteomes" id="UP001139006"/>
    </source>
</evidence>
<proteinExistence type="predicted"/>
<organism evidence="2 3">
    <name type="scientific">Ligilactobacillus ubinensis</name>
    <dbReference type="NCBI Taxonomy" id="2876789"/>
    <lineage>
        <taxon>Bacteria</taxon>
        <taxon>Bacillati</taxon>
        <taxon>Bacillota</taxon>
        <taxon>Bacilli</taxon>
        <taxon>Lactobacillales</taxon>
        <taxon>Lactobacillaceae</taxon>
        <taxon>Ligilactobacillus</taxon>
    </lineage>
</organism>
<evidence type="ECO:0000256" key="1">
    <source>
        <dbReference type="SAM" id="Phobius"/>
    </source>
</evidence>
<reference evidence="2 3" key="1">
    <citation type="journal article" date="2023" name="Int. J. Syst. Evol. Microbiol.">
        <title>Ligilactobacillus ubinensis sp. nov., a novel species isolated from the wild ferment of a durian fruit (Durio zibethinus).</title>
        <authorList>
            <person name="Heng Y.C."/>
            <person name="Menon N."/>
            <person name="Chen B."/>
            <person name="Loo B.Z.L."/>
            <person name="Wong G.W.J."/>
            <person name="Lim A.C.H."/>
            <person name="Silvaraju S."/>
            <person name="Kittelmann S."/>
        </authorList>
    </citation>
    <scope>NUCLEOTIDE SEQUENCE [LARGE SCALE GENOMIC DNA]</scope>
    <source>
        <strain evidence="2 3">WILCCON 0076</strain>
    </source>
</reference>
<keyword evidence="1" id="KW-0472">Membrane</keyword>
<sequence length="152" mass="16110">MNTQNITEIIIALVVAIIGGTTPYVVKFIKSNKTAQTLVSVLPTLAKDAVIALQKLGVTTYIEGELKKSKAVTYVETALKKLGFKSTDAITIENAVESAYAELTKDGTLAQYTQKTEAEETAETKATQLATAKTALANAQAKVAELESATAK</sequence>
<comment type="caution">
    <text evidence="2">The sequence shown here is derived from an EMBL/GenBank/DDBJ whole genome shotgun (WGS) entry which is preliminary data.</text>
</comment>
<keyword evidence="3" id="KW-1185">Reference proteome</keyword>
<gene>
    <name evidence="2" type="ORF">LB941_06180</name>
</gene>
<keyword evidence="1" id="KW-1133">Transmembrane helix</keyword>
<dbReference type="RefSeq" id="WP_253360382.1">
    <property type="nucleotide sequence ID" value="NZ_JAIULA010000010.1"/>
</dbReference>
<dbReference type="Pfam" id="PF09682">
    <property type="entry name" value="Phage_holin_6_1"/>
    <property type="match status" value="1"/>
</dbReference>
<evidence type="ECO:0000313" key="2">
    <source>
        <dbReference type="EMBL" id="MCP0886919.1"/>
    </source>
</evidence>
<name>A0A9X2JLH5_9LACO</name>
<dbReference type="InterPro" id="IPR010026">
    <property type="entry name" value="Phage_holin_LL-H"/>
</dbReference>
<dbReference type="EMBL" id="JAIULA010000010">
    <property type="protein sequence ID" value="MCP0886919.1"/>
    <property type="molecule type" value="Genomic_DNA"/>
</dbReference>
<dbReference type="Proteomes" id="UP001139006">
    <property type="component" value="Unassembled WGS sequence"/>
</dbReference>
<accession>A0A9X2JLH5</accession>
<protein>
    <submittedName>
        <fullName evidence="2">Oxidoreductase</fullName>
    </submittedName>
</protein>
<feature type="transmembrane region" description="Helical" evidence="1">
    <location>
        <begin position="6"/>
        <end position="26"/>
    </location>
</feature>
<keyword evidence="1" id="KW-0812">Transmembrane</keyword>
<dbReference type="AlphaFoldDB" id="A0A9X2JLH5"/>